<gene>
    <name evidence="1" type="ORF">SAMN05216203_1200</name>
</gene>
<dbReference type="EMBL" id="FOYW01000001">
    <property type="protein sequence ID" value="SFR53276.1"/>
    <property type="molecule type" value="Genomic_DNA"/>
</dbReference>
<organism evidence="1 2">
    <name type="scientific">Marinobacter daqiaonensis</name>
    <dbReference type="NCBI Taxonomy" id="650891"/>
    <lineage>
        <taxon>Bacteria</taxon>
        <taxon>Pseudomonadati</taxon>
        <taxon>Pseudomonadota</taxon>
        <taxon>Gammaproteobacteria</taxon>
        <taxon>Pseudomonadales</taxon>
        <taxon>Marinobacteraceae</taxon>
        <taxon>Marinobacter</taxon>
    </lineage>
</organism>
<reference evidence="2" key="1">
    <citation type="submission" date="2016-10" db="EMBL/GenBank/DDBJ databases">
        <authorList>
            <person name="Varghese N."/>
            <person name="Submissions S."/>
        </authorList>
    </citation>
    <scope>NUCLEOTIDE SEQUENCE [LARGE SCALE GENOMIC DNA]</scope>
    <source>
        <strain evidence="2">CGMCC 1.9167</strain>
    </source>
</reference>
<evidence type="ECO:0000313" key="2">
    <source>
        <dbReference type="Proteomes" id="UP000198644"/>
    </source>
</evidence>
<dbReference type="Proteomes" id="UP000198644">
    <property type="component" value="Unassembled WGS sequence"/>
</dbReference>
<name>A0A1I6HFK6_9GAMM</name>
<dbReference type="RefSeq" id="WP_092009765.1">
    <property type="nucleotide sequence ID" value="NZ_FOYW01000001.1"/>
</dbReference>
<protein>
    <submittedName>
        <fullName evidence="1">Uncharacterized protein</fullName>
    </submittedName>
</protein>
<sequence length="277" mass="31999">MSPGNGADPRAGHQLFDLFDLYNRRYFHRTLRPSEGFGLRYTQSGRQLGRFRYCPESHRDEGIDLAARLQDHPRALRSAMVREMIPMLGLQRYRETGDTTFLDRSPLYGHLFIEPGIGAFFLAQMEHLNVSFPELCLTIKPRFGSGSLFEQNRIPSARLMIVWVDNLRDRGVIYRLHDRATTDWPQLQDTAERFHGTRHISVLRVAGALAEQYAMLKKDNLPRSRAKSPELEDFALTVREIQDHRLTAEVPPVQRNLSQQSVSEQLSRWTPEAYSGY</sequence>
<dbReference type="OrthoDB" id="6383443at2"/>
<accession>A0A1I6HFK6</accession>
<proteinExistence type="predicted"/>
<keyword evidence="2" id="KW-1185">Reference proteome</keyword>
<dbReference type="AlphaFoldDB" id="A0A1I6HFK6"/>
<evidence type="ECO:0000313" key="1">
    <source>
        <dbReference type="EMBL" id="SFR53276.1"/>
    </source>
</evidence>